<dbReference type="InterPro" id="IPR055361">
    <property type="entry name" value="tRNA_methyltr_TrmB_bact"/>
</dbReference>
<proteinExistence type="inferred from homology"/>
<accession>A0A318R2E9</accession>
<dbReference type="InterPro" id="IPR029063">
    <property type="entry name" value="SAM-dependent_MTases_sf"/>
</dbReference>
<dbReference type="RefSeq" id="WP_158465971.1">
    <property type="nucleotide sequence ID" value="NZ_QJUE01000002.1"/>
</dbReference>
<comment type="function">
    <text evidence="2 7">Catalyzes the formation of N(7)-methylguanine at position 46 (m7G46) in tRNA.</text>
</comment>
<evidence type="ECO:0000256" key="3">
    <source>
        <dbReference type="ARBA" id="ARBA00022603"/>
    </source>
</evidence>
<dbReference type="GO" id="GO:0008176">
    <property type="term" value="F:tRNA (guanine(46)-N7)-methyltransferase activity"/>
    <property type="evidence" value="ECO:0007669"/>
    <property type="project" value="UniProtKB-UniRule"/>
</dbReference>
<dbReference type="Proteomes" id="UP000247807">
    <property type="component" value="Unassembled WGS sequence"/>
</dbReference>
<evidence type="ECO:0000256" key="1">
    <source>
        <dbReference type="ARBA" id="ARBA00000142"/>
    </source>
</evidence>
<dbReference type="HAMAP" id="MF_01057">
    <property type="entry name" value="tRNA_methyltr_TrmB"/>
    <property type="match status" value="1"/>
</dbReference>
<keyword evidence="5 7" id="KW-0949">S-adenosyl-L-methionine</keyword>
<protein>
    <recommendedName>
        <fullName evidence="7">tRNA (guanine-N(7)-)-methyltransferase</fullName>
        <ecNumber evidence="7">2.1.1.33</ecNumber>
    </recommendedName>
    <alternativeName>
        <fullName evidence="7">tRNA (guanine(46)-N(7))-methyltransferase</fullName>
    </alternativeName>
    <alternativeName>
        <fullName evidence="7">tRNA(m7G46)-methyltransferase</fullName>
    </alternativeName>
</protein>
<keyword evidence="4 7" id="KW-0808">Transferase</keyword>
<feature type="binding site" evidence="7">
    <location>
        <position position="87"/>
    </location>
    <ligand>
        <name>S-adenosyl-L-methionine</name>
        <dbReference type="ChEBI" id="CHEBI:59789"/>
    </ligand>
</feature>
<comment type="catalytic activity">
    <reaction evidence="1 7">
        <text>guanosine(46) in tRNA + S-adenosyl-L-methionine = N(7)-methylguanosine(46) in tRNA + S-adenosyl-L-homocysteine</text>
        <dbReference type="Rhea" id="RHEA:42708"/>
        <dbReference type="Rhea" id="RHEA-COMP:10188"/>
        <dbReference type="Rhea" id="RHEA-COMP:10189"/>
        <dbReference type="ChEBI" id="CHEBI:57856"/>
        <dbReference type="ChEBI" id="CHEBI:59789"/>
        <dbReference type="ChEBI" id="CHEBI:74269"/>
        <dbReference type="ChEBI" id="CHEBI:74480"/>
        <dbReference type="EC" id="2.1.1.33"/>
    </reaction>
</comment>
<feature type="binding site" evidence="7">
    <location>
        <position position="113"/>
    </location>
    <ligand>
        <name>S-adenosyl-L-methionine</name>
        <dbReference type="ChEBI" id="CHEBI:59789"/>
    </ligand>
</feature>
<feature type="binding site" evidence="7">
    <location>
        <position position="60"/>
    </location>
    <ligand>
        <name>S-adenosyl-L-methionine</name>
        <dbReference type="ChEBI" id="CHEBI:59789"/>
    </ligand>
</feature>
<evidence type="ECO:0000256" key="5">
    <source>
        <dbReference type="ARBA" id="ARBA00022691"/>
    </source>
</evidence>
<dbReference type="SUPFAM" id="SSF53335">
    <property type="entry name" value="S-adenosyl-L-methionine-dependent methyltransferases"/>
    <property type="match status" value="1"/>
</dbReference>
<gene>
    <name evidence="7" type="primary">trmB</name>
    <name evidence="8" type="ORF">DNJ73_01515</name>
</gene>
<dbReference type="Gene3D" id="3.40.50.150">
    <property type="entry name" value="Vaccinia Virus protein VP39"/>
    <property type="match status" value="1"/>
</dbReference>
<feature type="binding site" evidence="7">
    <location>
        <position position="35"/>
    </location>
    <ligand>
        <name>S-adenosyl-L-methionine</name>
        <dbReference type="ChEBI" id="CHEBI:59789"/>
    </ligand>
</feature>
<dbReference type="AlphaFoldDB" id="A0A318R2E9"/>
<name>A0A318R2E9_PROMR</name>
<keyword evidence="6 7" id="KW-0819">tRNA processing</keyword>
<organism evidence="8 9">
    <name type="scientific">Prochlorococcus marinus XMU1408</name>
    <dbReference type="NCBI Taxonomy" id="2213228"/>
    <lineage>
        <taxon>Bacteria</taxon>
        <taxon>Bacillati</taxon>
        <taxon>Cyanobacteriota</taxon>
        <taxon>Cyanophyceae</taxon>
        <taxon>Synechococcales</taxon>
        <taxon>Prochlorococcaceae</taxon>
        <taxon>Prochlorococcus</taxon>
    </lineage>
</organism>
<dbReference type="GO" id="GO:0043527">
    <property type="term" value="C:tRNA methyltransferase complex"/>
    <property type="evidence" value="ECO:0007669"/>
    <property type="project" value="TreeGrafter"/>
</dbReference>
<comment type="caution">
    <text evidence="7">Lacks conserved residue(s) required for the propagation of feature annotation.</text>
</comment>
<dbReference type="OrthoDB" id="9802090at2"/>
<feature type="binding site" evidence="7">
    <location>
        <position position="149"/>
    </location>
    <ligand>
        <name>substrate</name>
    </ligand>
</feature>
<keyword evidence="3 7" id="KW-0489">Methyltransferase</keyword>
<evidence type="ECO:0000256" key="2">
    <source>
        <dbReference type="ARBA" id="ARBA00003015"/>
    </source>
</evidence>
<dbReference type="PROSITE" id="PS51625">
    <property type="entry name" value="SAM_MT_TRMB"/>
    <property type="match status" value="1"/>
</dbReference>
<sequence length="214" mass="25310">MRQHVNPLSQFFQLPLSLPSKSILFRDSHYPIHLDIGSAKGEFLIELALKYPKWNFLGLEIREPLVALSEIKRKKLELQNLKFLFCNVNVSLDEWLSDLNHGQLKRVSIQFPDPWFKRKHFKRRVVQTSLINSIARSMSKDGELFIQSDIFKLIKTMTDVIDNSSYFDRKKLNGLQWLDKNPYAVCTDRELFVLKKNLPIYRAIYIRNRRLSID</sequence>
<comment type="similarity">
    <text evidence="7">Belongs to the class I-like SAM-binding methyltransferase superfamily. TrmB family.</text>
</comment>
<dbReference type="Pfam" id="PF02390">
    <property type="entry name" value="Methyltransf_4"/>
    <property type="match status" value="1"/>
</dbReference>
<evidence type="ECO:0000256" key="4">
    <source>
        <dbReference type="ARBA" id="ARBA00022679"/>
    </source>
</evidence>
<dbReference type="CDD" id="cd02440">
    <property type="entry name" value="AdoMet_MTases"/>
    <property type="match status" value="1"/>
</dbReference>
<dbReference type="UniPathway" id="UPA00989"/>
<reference evidence="8 9" key="1">
    <citation type="journal article" date="2018" name="Appl. Environ. Microbiol.">
        <title>Genome rearrangement shapes Prochlorococcus ecological adaptation.</title>
        <authorList>
            <person name="Yan W."/>
            <person name="Wei S."/>
            <person name="Wang Q."/>
            <person name="Xiao X."/>
            <person name="Zeng Q."/>
            <person name="Jiao N."/>
            <person name="Zhang R."/>
        </authorList>
    </citation>
    <scope>NUCLEOTIDE SEQUENCE [LARGE SCALE GENOMIC DNA]</scope>
    <source>
        <strain evidence="8 9">XMU1408</strain>
    </source>
</reference>
<evidence type="ECO:0000313" key="9">
    <source>
        <dbReference type="Proteomes" id="UP000247807"/>
    </source>
</evidence>
<comment type="caution">
    <text evidence="8">The sequence shown here is derived from an EMBL/GenBank/DDBJ whole genome shotgun (WGS) entry which is preliminary data.</text>
</comment>
<dbReference type="InterPro" id="IPR003358">
    <property type="entry name" value="tRNA_(Gua-N-7)_MeTrfase_Trmb"/>
</dbReference>
<dbReference type="NCBIfam" id="TIGR00091">
    <property type="entry name" value="tRNA (guanosine(46)-N7)-methyltransferase TrmB"/>
    <property type="match status" value="1"/>
</dbReference>
<evidence type="ECO:0000256" key="7">
    <source>
        <dbReference type="HAMAP-Rule" id="MF_01057"/>
    </source>
</evidence>
<dbReference type="PANTHER" id="PTHR23417:SF21">
    <property type="entry name" value="TRNA (GUANINE-N(7)-)-METHYLTRANSFERASE"/>
    <property type="match status" value="1"/>
</dbReference>
<feature type="binding site" evidence="7">
    <location>
        <position position="117"/>
    </location>
    <ligand>
        <name>substrate</name>
    </ligand>
</feature>
<dbReference type="EC" id="2.1.1.33" evidence="7"/>
<dbReference type="PANTHER" id="PTHR23417">
    <property type="entry name" value="3-DEOXY-D-MANNO-OCTULOSONIC-ACID TRANSFERASE/TRNA GUANINE-N 7 - -METHYLTRANSFERASE"/>
    <property type="match status" value="1"/>
</dbReference>
<dbReference type="EMBL" id="QJUE01000002">
    <property type="protein sequence ID" value="PYE02474.1"/>
    <property type="molecule type" value="Genomic_DNA"/>
</dbReference>
<comment type="pathway">
    <text evidence="7">tRNA modification; N(7)-methylguanine-tRNA biosynthesis.</text>
</comment>
<evidence type="ECO:0000313" key="8">
    <source>
        <dbReference type="EMBL" id="PYE02474.1"/>
    </source>
</evidence>
<evidence type="ECO:0000256" key="6">
    <source>
        <dbReference type="ARBA" id="ARBA00022694"/>
    </source>
</evidence>